<organism evidence="2">
    <name type="scientific">Loa loa</name>
    <name type="common">Eye worm</name>
    <name type="synonym">Filaria loa</name>
    <dbReference type="NCBI Taxonomy" id="7209"/>
    <lineage>
        <taxon>Eukaryota</taxon>
        <taxon>Metazoa</taxon>
        <taxon>Ecdysozoa</taxon>
        <taxon>Nematoda</taxon>
        <taxon>Chromadorea</taxon>
        <taxon>Rhabditida</taxon>
        <taxon>Spirurina</taxon>
        <taxon>Spiruromorpha</taxon>
        <taxon>Filarioidea</taxon>
        <taxon>Onchocercidae</taxon>
        <taxon>Loa</taxon>
    </lineage>
</organism>
<evidence type="ECO:0000313" key="2">
    <source>
        <dbReference type="EMBL" id="EFO17519.1"/>
    </source>
</evidence>
<dbReference type="KEGG" id="loa:LOAG_10979"/>
<proteinExistence type="predicted"/>
<dbReference type="CTD" id="9948428"/>
<name>A0A1S0TNV8_LOALO</name>
<feature type="compositionally biased region" description="Basic residues" evidence="1">
    <location>
        <begin position="31"/>
        <end position="53"/>
    </location>
</feature>
<dbReference type="EMBL" id="JH712608">
    <property type="protein sequence ID" value="EFO17519.1"/>
    <property type="molecule type" value="Genomic_DNA"/>
</dbReference>
<dbReference type="AlphaFoldDB" id="A0A1S0TNV8"/>
<gene>
    <name evidence="2" type="ORF">LOAG_10979</name>
</gene>
<dbReference type="RefSeq" id="XP_003146550.1">
    <property type="nucleotide sequence ID" value="XM_003146502.1"/>
</dbReference>
<protein>
    <submittedName>
        <fullName evidence="2">Uncharacterized protein</fullName>
    </submittedName>
</protein>
<dbReference type="InParanoid" id="A0A1S0TNV8"/>
<feature type="region of interest" description="Disordered" evidence="1">
    <location>
        <begin position="1"/>
        <end position="53"/>
    </location>
</feature>
<evidence type="ECO:0000256" key="1">
    <source>
        <dbReference type="SAM" id="MobiDB-lite"/>
    </source>
</evidence>
<reference evidence="2" key="1">
    <citation type="submission" date="2012-04" db="EMBL/GenBank/DDBJ databases">
        <title>The Genome Sequence of Loa loa.</title>
        <authorList>
            <consortium name="The Broad Institute Genome Sequencing Platform"/>
            <consortium name="Broad Institute Genome Sequencing Center for Infectious Disease"/>
            <person name="Nutman T.B."/>
            <person name="Fink D.L."/>
            <person name="Russ C."/>
            <person name="Young S."/>
            <person name="Zeng Q."/>
            <person name="Gargeya S."/>
            <person name="Alvarado L."/>
            <person name="Berlin A."/>
            <person name="Chapman S.B."/>
            <person name="Chen Z."/>
            <person name="Freedman E."/>
            <person name="Gellesch M."/>
            <person name="Goldberg J."/>
            <person name="Griggs A."/>
            <person name="Gujja S."/>
            <person name="Heilman E.R."/>
            <person name="Heiman D."/>
            <person name="Howarth C."/>
            <person name="Mehta T."/>
            <person name="Neiman D."/>
            <person name="Pearson M."/>
            <person name="Roberts A."/>
            <person name="Saif S."/>
            <person name="Shea T."/>
            <person name="Shenoy N."/>
            <person name="Sisk P."/>
            <person name="Stolte C."/>
            <person name="Sykes S."/>
            <person name="White J."/>
            <person name="Yandava C."/>
            <person name="Haas B."/>
            <person name="Henn M.R."/>
            <person name="Nusbaum C."/>
            <person name="Birren B."/>
        </authorList>
    </citation>
    <scope>NUCLEOTIDE SEQUENCE [LARGE SCALE GENOMIC DNA]</scope>
</reference>
<dbReference type="GeneID" id="9948428"/>
<sequence length="53" mass="5809">MALKRATGSVKPSSPRKPRVRKSAPSGAKKTTTKRKKSAKKSGAKRTKKQMKK</sequence>
<accession>A0A1S0TNV8</accession>